<comment type="similarity">
    <text evidence="2">Belongs to the amino acid-polyamine-organocation (APC) superfamily. Spore germination protein (SGP) (TC 2.A.3.9) family.</text>
</comment>
<dbReference type="NCBIfam" id="TIGR00912">
    <property type="entry name" value="2A0309"/>
    <property type="match status" value="1"/>
</dbReference>
<dbReference type="InterPro" id="IPR004761">
    <property type="entry name" value="Spore_GerAB"/>
</dbReference>
<evidence type="ECO:0000256" key="1">
    <source>
        <dbReference type="ARBA" id="ARBA00004141"/>
    </source>
</evidence>
<feature type="transmembrane region" description="Helical" evidence="8">
    <location>
        <begin position="80"/>
        <end position="101"/>
    </location>
</feature>
<reference evidence="10" key="1">
    <citation type="submission" date="2016-10" db="EMBL/GenBank/DDBJ databases">
        <authorList>
            <person name="Varghese N."/>
            <person name="Submissions S."/>
        </authorList>
    </citation>
    <scope>NUCLEOTIDE SEQUENCE [LARGE SCALE GENOMIC DNA]</scope>
    <source>
        <strain evidence="10">CGMCC 1.10784</strain>
    </source>
</reference>
<feature type="transmembrane region" description="Helical" evidence="8">
    <location>
        <begin position="335"/>
        <end position="355"/>
    </location>
</feature>
<proteinExistence type="inferred from homology"/>
<dbReference type="STRING" id="1045775.SAMN05216378_1672"/>
<keyword evidence="4" id="KW-0309">Germination</keyword>
<dbReference type="GO" id="GO:0009847">
    <property type="term" value="P:spore germination"/>
    <property type="evidence" value="ECO:0007669"/>
    <property type="project" value="InterPro"/>
</dbReference>
<evidence type="ECO:0000256" key="4">
    <source>
        <dbReference type="ARBA" id="ARBA00022544"/>
    </source>
</evidence>
<evidence type="ECO:0000256" key="3">
    <source>
        <dbReference type="ARBA" id="ARBA00022448"/>
    </source>
</evidence>
<feature type="transmembrane region" description="Helical" evidence="8">
    <location>
        <begin position="121"/>
        <end position="140"/>
    </location>
</feature>
<gene>
    <name evidence="9" type="ORF">SAMN05216378_1672</name>
</gene>
<dbReference type="Proteomes" id="UP000198855">
    <property type="component" value="Unassembled WGS sequence"/>
</dbReference>
<organism evidence="9 10">
    <name type="scientific">Paenibacillus catalpae</name>
    <dbReference type="NCBI Taxonomy" id="1045775"/>
    <lineage>
        <taxon>Bacteria</taxon>
        <taxon>Bacillati</taxon>
        <taxon>Bacillota</taxon>
        <taxon>Bacilli</taxon>
        <taxon>Bacillales</taxon>
        <taxon>Paenibacillaceae</taxon>
        <taxon>Paenibacillus</taxon>
    </lineage>
</organism>
<dbReference type="GO" id="GO:0016020">
    <property type="term" value="C:membrane"/>
    <property type="evidence" value="ECO:0007669"/>
    <property type="project" value="UniProtKB-SubCell"/>
</dbReference>
<evidence type="ECO:0000256" key="2">
    <source>
        <dbReference type="ARBA" id="ARBA00007998"/>
    </source>
</evidence>
<keyword evidence="10" id="KW-1185">Reference proteome</keyword>
<keyword evidence="3" id="KW-0813">Transport</keyword>
<evidence type="ECO:0000313" key="9">
    <source>
        <dbReference type="EMBL" id="SFD83918.1"/>
    </source>
</evidence>
<evidence type="ECO:0000256" key="6">
    <source>
        <dbReference type="ARBA" id="ARBA00022989"/>
    </source>
</evidence>
<comment type="subcellular location">
    <subcellularLocation>
        <location evidence="1">Membrane</location>
        <topology evidence="1">Multi-pass membrane protein</topology>
    </subcellularLocation>
</comment>
<dbReference type="AlphaFoldDB" id="A0A1I1VPB6"/>
<dbReference type="EMBL" id="FOMT01000001">
    <property type="protein sequence ID" value="SFD83918.1"/>
    <property type="molecule type" value="Genomic_DNA"/>
</dbReference>
<keyword evidence="5 8" id="KW-0812">Transmembrane</keyword>
<sequence length="363" mass="41143">MRSEKLTIRQMTMWFILYQLGSAFLVLPTHLASVAKQDAWISLLLVLTVQMMMILVYTGIMKHLNGVPFEEYIQKLLGKWLGKLFLLLFSLMFPFLIMSLSLRDLGEYLTTVIMPETPQEAIFALMLGAVIYVVFCGVTTIGRAAEVLFFLVMALLALGYLPLLPTAKVSNLLPVFEFGWKPIVNASFTNIAFPYIESVLFLYFTVQDRKPEKWRNVVMKSSLYSGVLFLYVTLIVITVLSPGVVSSLTFSSYFVVRTISFSEFFERFEVAVSVVWFIAIFFRMSLLMYVSARGLASVFQLGNYRSLLIPLGVIAYVLAGVVWPNTAVLVTSYRIWPFYAMIFGIICPILIWILGQVKKNAAN</sequence>
<feature type="transmembrane region" description="Helical" evidence="8">
    <location>
        <begin position="227"/>
        <end position="250"/>
    </location>
</feature>
<dbReference type="Pfam" id="PF03845">
    <property type="entry name" value="Spore_permease"/>
    <property type="match status" value="1"/>
</dbReference>
<evidence type="ECO:0000256" key="7">
    <source>
        <dbReference type="ARBA" id="ARBA00023136"/>
    </source>
</evidence>
<protein>
    <submittedName>
        <fullName evidence="9">Spore germination protein KB</fullName>
    </submittedName>
</protein>
<keyword evidence="6 8" id="KW-1133">Transmembrane helix</keyword>
<feature type="transmembrane region" description="Helical" evidence="8">
    <location>
        <begin position="304"/>
        <end position="323"/>
    </location>
</feature>
<feature type="transmembrane region" description="Helical" evidence="8">
    <location>
        <begin position="270"/>
        <end position="292"/>
    </location>
</feature>
<feature type="transmembrane region" description="Helical" evidence="8">
    <location>
        <begin position="147"/>
        <end position="163"/>
    </location>
</feature>
<dbReference type="PANTHER" id="PTHR34975:SF2">
    <property type="entry name" value="SPORE GERMINATION PROTEIN A2"/>
    <property type="match status" value="1"/>
</dbReference>
<feature type="transmembrane region" description="Helical" evidence="8">
    <location>
        <begin position="12"/>
        <end position="33"/>
    </location>
</feature>
<evidence type="ECO:0000256" key="8">
    <source>
        <dbReference type="SAM" id="Phobius"/>
    </source>
</evidence>
<name>A0A1I1VPB6_9BACL</name>
<evidence type="ECO:0000256" key="5">
    <source>
        <dbReference type="ARBA" id="ARBA00022692"/>
    </source>
</evidence>
<evidence type="ECO:0000313" key="10">
    <source>
        <dbReference type="Proteomes" id="UP000198855"/>
    </source>
</evidence>
<dbReference type="OrthoDB" id="2078716at2"/>
<accession>A0A1I1VPB6</accession>
<dbReference type="RefSeq" id="WP_091183222.1">
    <property type="nucleotide sequence ID" value="NZ_FOMT01000001.1"/>
</dbReference>
<dbReference type="PANTHER" id="PTHR34975">
    <property type="entry name" value="SPORE GERMINATION PROTEIN A2"/>
    <property type="match status" value="1"/>
</dbReference>
<dbReference type="Gene3D" id="1.20.1740.10">
    <property type="entry name" value="Amino acid/polyamine transporter I"/>
    <property type="match status" value="1"/>
</dbReference>
<feature type="transmembrane region" description="Helical" evidence="8">
    <location>
        <begin position="183"/>
        <end position="206"/>
    </location>
</feature>
<feature type="transmembrane region" description="Helical" evidence="8">
    <location>
        <begin position="39"/>
        <end position="60"/>
    </location>
</feature>
<keyword evidence="7 8" id="KW-0472">Membrane</keyword>